<reference evidence="2" key="1">
    <citation type="submission" date="2023-10" db="EMBL/GenBank/DDBJ databases">
        <authorList>
            <person name="Chen Y."/>
            <person name="Shah S."/>
            <person name="Dougan E. K."/>
            <person name="Thang M."/>
            <person name="Chan C."/>
        </authorList>
    </citation>
    <scope>NUCLEOTIDE SEQUENCE [LARGE SCALE GENOMIC DNA]</scope>
</reference>
<protein>
    <submittedName>
        <fullName evidence="2">Uncharacterized protein</fullName>
    </submittedName>
</protein>
<feature type="compositionally biased region" description="Basic and acidic residues" evidence="1">
    <location>
        <begin position="101"/>
        <end position="116"/>
    </location>
</feature>
<dbReference type="Proteomes" id="UP001189429">
    <property type="component" value="Unassembled WGS sequence"/>
</dbReference>
<comment type="caution">
    <text evidence="2">The sequence shown here is derived from an EMBL/GenBank/DDBJ whole genome shotgun (WGS) entry which is preliminary data.</text>
</comment>
<accession>A0ABN9U054</accession>
<name>A0ABN9U054_9DINO</name>
<organism evidence="2 3">
    <name type="scientific">Prorocentrum cordatum</name>
    <dbReference type="NCBI Taxonomy" id="2364126"/>
    <lineage>
        <taxon>Eukaryota</taxon>
        <taxon>Sar</taxon>
        <taxon>Alveolata</taxon>
        <taxon>Dinophyceae</taxon>
        <taxon>Prorocentrales</taxon>
        <taxon>Prorocentraceae</taxon>
        <taxon>Prorocentrum</taxon>
    </lineage>
</organism>
<sequence length="208" mass="23196">MPPKCPEEASVSILAQAGLAQAIRAQTYGIPVKKRFFMAAAANQAVTNMCGKEFQPPARVGIDTGLMGADPERHAIDEAELADEKEEAEDQGSGTSEEVQDQGRHRMARGRERQDRTPSPMARVRVDDTSDMMLAEFSDVGWETRAMRQRQAQITIRVRRLVRAEQNRTVTMLERRLCGLVFKNLCRQPFANLPLVGGESAGRKLTRE</sequence>
<dbReference type="EMBL" id="CAUYUJ010015288">
    <property type="protein sequence ID" value="CAK0852038.1"/>
    <property type="molecule type" value="Genomic_DNA"/>
</dbReference>
<evidence type="ECO:0000256" key="1">
    <source>
        <dbReference type="SAM" id="MobiDB-lite"/>
    </source>
</evidence>
<evidence type="ECO:0000313" key="2">
    <source>
        <dbReference type="EMBL" id="CAK0852038.1"/>
    </source>
</evidence>
<feature type="compositionally biased region" description="Acidic residues" evidence="1">
    <location>
        <begin position="81"/>
        <end position="90"/>
    </location>
</feature>
<proteinExistence type="predicted"/>
<keyword evidence="3" id="KW-1185">Reference proteome</keyword>
<evidence type="ECO:0000313" key="3">
    <source>
        <dbReference type="Proteomes" id="UP001189429"/>
    </source>
</evidence>
<feature type="region of interest" description="Disordered" evidence="1">
    <location>
        <begin position="81"/>
        <end position="121"/>
    </location>
</feature>
<gene>
    <name evidence="2" type="ORF">PCOR1329_LOCUS44010</name>
</gene>